<dbReference type="CDD" id="cd00054">
    <property type="entry name" value="EGF_CA"/>
    <property type="match status" value="2"/>
</dbReference>
<feature type="domain" description="EGF-like" evidence="5">
    <location>
        <begin position="2930"/>
        <end position="2966"/>
    </location>
</feature>
<keyword evidence="4" id="KW-0812">Transmembrane</keyword>
<dbReference type="InterPro" id="IPR001881">
    <property type="entry name" value="EGF-like_Ca-bd_dom"/>
</dbReference>
<dbReference type="PROSITE" id="PS00022">
    <property type="entry name" value="EGF_1"/>
    <property type="match status" value="2"/>
</dbReference>
<comment type="caution">
    <text evidence="6">The sequence shown here is derived from an EMBL/GenBank/DDBJ whole genome shotgun (WGS) entry which is preliminary data.</text>
</comment>
<evidence type="ECO:0000256" key="3">
    <source>
        <dbReference type="SAM" id="MobiDB-lite"/>
    </source>
</evidence>
<keyword evidence="4" id="KW-0472">Membrane</keyword>
<dbReference type="Gene3D" id="2.10.25.10">
    <property type="entry name" value="Laminin"/>
    <property type="match status" value="3"/>
</dbReference>
<protein>
    <recommendedName>
        <fullName evidence="5">EGF-like domain-containing protein</fullName>
    </recommendedName>
</protein>
<feature type="disulfide bond" evidence="2">
    <location>
        <begin position="2918"/>
        <end position="2927"/>
    </location>
</feature>
<organism evidence="6 7">
    <name type="scientific">Didymodactylos carnosus</name>
    <dbReference type="NCBI Taxonomy" id="1234261"/>
    <lineage>
        <taxon>Eukaryota</taxon>
        <taxon>Metazoa</taxon>
        <taxon>Spiralia</taxon>
        <taxon>Gnathifera</taxon>
        <taxon>Rotifera</taxon>
        <taxon>Eurotatoria</taxon>
        <taxon>Bdelloidea</taxon>
        <taxon>Philodinida</taxon>
        <taxon>Philodinidae</taxon>
        <taxon>Didymodactylos</taxon>
    </lineage>
</organism>
<feature type="compositionally biased region" description="Low complexity" evidence="3">
    <location>
        <begin position="983"/>
        <end position="999"/>
    </location>
</feature>
<comment type="caution">
    <text evidence="2">Lacks conserved residue(s) required for the propagation of feature annotation.</text>
</comment>
<gene>
    <name evidence="6" type="ORF">GPM918_LOCUS3398</name>
</gene>
<dbReference type="Proteomes" id="UP000663829">
    <property type="component" value="Unassembled WGS sequence"/>
</dbReference>
<feature type="compositionally biased region" description="Low complexity" evidence="3">
    <location>
        <begin position="1476"/>
        <end position="1492"/>
    </location>
</feature>
<dbReference type="PROSITE" id="PS01187">
    <property type="entry name" value="EGF_CA"/>
    <property type="match status" value="1"/>
</dbReference>
<feature type="compositionally biased region" description="Basic and acidic residues" evidence="3">
    <location>
        <begin position="3077"/>
        <end position="3088"/>
    </location>
</feature>
<sequence length="3088" mass="342619">MKLFYQHATRSRNASYPLISGDTFRAFADHVFDETASINTWPDKIRNMADGDILFLKTDMLSSFFPLFNTINCSFILISHNSDNSAPGTYKTYLNDARLLAWFTQNPDTYHPKLYTLPIGLANMRWPHGNLNELMFAFHNHRRPFGNREILVYVNFDVNTNTRERTDALDQVKTIQNVRIIKQKIPFSTYLNDIGNTKFVLSPRGNGLDCHRTWEALLMGAVPIVHTGELDSLFVDTPVIIVKAWSDVTENYLLSLNFTQFDNTGARIKASETVDKNVCSKMQSMLSYGKYHTTQMSSNITYVKRDYPHNFLAYSPINDIIVFVEPNNLIHVYNSKTMLLLANISTNEIVIAGSCAAFSTTIVPTSPLTTALFFIYQNLKKEFVYILSICQMNFNLIQLVFTKVYCIEPLEIHSKNNIKITGFTIKKNHQYVKGKPKSLLFISSDIGIIYSIFDSNSGLLYRKPMIMNETLNEGNIVLSSSGFIFYASMQDHTNYELFVTKDFRIKYGKIMRSNAIKYPFGLITDECNHLYIATKSMILVMNIKTYTTIRNVFSKSSELPISIERLNTTTFIYATIKKITRTRSVWMFNLLEFNDSRQQQLLPFDIPKLWPATRLDNDTIPTTPNITRQDLSLFKLQNNIHPSLSWSIPQSFTFLNLEPENILKIPSRTFSGVTISSLSPTNAFTAQSQAEFNDDQHNGKLTIIRETTSSTDVSLSSLTQQTSKFPDLEPENILVTSSETFNSVTLSSLSSTDNLTVQSKTQINDDPDNGILTTTRHTASTTYQNLPSFIQQSSKLPDLEPKNILETSSQIFTSVTLSSLSSTNNLTAQSKTQINDYPHNRTLTTIRQTTSTTYKSLPSSIPQSSRFRNLEPENILQTSSQNLSTVTLSSLSSTDNLTVQSEPPINAHQDNGTLTTITTTTSSIHPSLSWSIPQSFTFLNLEPENILKIPSRTFSGVTISSLSPTNAFTAQSQAEFNDDQDTAKLTTTRETTSSTDVSLSSLTQQTSKFTNLEPQNILQTSSQTLTRATLSSLSSTDNLTVQSKTQINDDPHNGILTTLRQPTSTTYQSLPSFIQRSSKLPDLEPENILETSSQTLRSVTLSSLSSTDNLTVQSKTEINDDPDNGKLRTIRQTTFTTHPSLPSWFEHTSLLPNAEPENMFETSSQILSIVTLSSLGSTVDLTVDSSTTDDQDNGTLPTVRQPTSTAYQSLPWFIQQSSKLPDLEPENIVETSSQTLSSVTVSSLSSTDKLTVQSKTQINDDRDNGDLTTIWQTTSITHPSLPSWIQQSSSFPDLEVQNIVQTSLQTFSSVTLSSLSTTDNMTVQWKTEINDDPDNGKLRTIRQTTFTTHPSLPSWFQPTSKLPNAEPENMFETSSQILSIVTLSSLGSTDDLTVDSNMTDDQDNGELATIRETTSNTHPSLPSSTEQSSKFTNLEPQNILLTSSHAFSSVTLSSLRSADSWTVQQKTKFNDDQDTGKLTTTRETTSSTDVSLSSLTQQTSKFTNLEPQNILQTSSQTVSSVTLSSFSSTKDLTVDLKMTDDRDNGKLTTIRQTSFLAFFRQSSKFPDLEPENILETSSEISLSSTDNLTVQSKTQINDDEDNETLTTIRHTTSTTYPSLPSSFQQRSKFPGLEPENILETSLHTFSSGIRSSLSSTNAITVESKTEINDDQDNGKLTTIRQTTSSTHPSLPWLIQQISKLPKPEPENSLETSSHTFSSVTLSSLSSTDNLTVQSKTQINDDQDNGKLTTIRKTTSITHSTLPSSFQQSSKFAGLSAQKIVQTSSQTVNSVRLSSLSSATELTVESKTEINDDQDDGKLTTIRQTTSSTHPSLPLWIQPTSKLPNVESENMFEISSQTFSSVMHSLFDSTNDLTVDSNMTDDQDNVKLATIKETTSSKHPSLPSSIQQSSKFTNLEPQNMLETSQMFSSITLSSFSLTNDTDMHSKMIINDDQDNGERSTMGVTSSSSVRKTILLDDDTEMLNNYMAKPEVTVIPVWLDSTGTDGMVDRSSSIAENGQLTDSAKLFTIDKLSDILESWRAFTTEGNTGITDSKMLSSAKIKSIMTTRMESSKQSPQIIDIFFDSTRSSSTAPNQTKLYHDVAFSECINCSNLSIVSMTKPDEYSSTDGMKSFLLNTPELTFITTESSKVIDIDQRVFTSNLLLQQNTAISIGTTFRTDISTTSDLQKITDTKLELSHFTYDKNIAVEHLNTPVMISKYYRTTISSIVAELHDVMLTTKTSTLTLVVDRYLSTLQLPLNKNTLLTSVSDKIITLHLSTTLSHPLHSTTCSHHNTASLHSKHHTQSPSTRLHEYSSSTALLLHHTPYRGICLTCLTSTNFILSELTHSHLESTQQQTMLPLTYSSSVVPLTHSSSMLPSTYPSSMPPSTYSSSMPPSTYSSSMLPSTYSSSVVPLTYSSSMLPLKYSSSTLYTTNESTVSSHPITATIEITSESSINTSDSILSTQVFPTVQFHSSTQMSLTTSSSYTFIPATSTLAQTMFTSTVESTTHFRTSPPNIFHITTVDRSSSSTDSSNIEYSTDVYSSFSASIGADKVSTNEEFLTSDILITKTSTMIPEYSTEQYTPSSFSTQKYDTSSVALSTDILLAKWHSEYDAHEDKEIISLVPPSGQSGIDFTPELLSSLLASDNATSSKIIKLDLNNVKSPTWKISLKSNLSFSLLINLPEIPLNDTKSQPMNLTFADIDAVRFETNIVGSSANVDLQRIETKQFAFSMDSSNLTRNTSVIFGHVKSDKFLLNLTKSNETESGNMNVEVRQVDSSTAELFLSGDFCTNENGLQINLNLTQNGSIRYGDRKPLTIGPVFTRVHMLKQSCDRDQPLVLFFDVCLQQNPCLNSGTCISLIPDYNSPDDGSISQSGNVGYTCKCPKLTSGEHCELMQYPFGYCLNGGDSSHPNDENITCICPSGFTGVHCEININNCESITCSSHGMCEDSINSYRCVCYKGYDGPNCENINFERVVIELTTKSFAIVAILLIVSIAGLVIASDIHTYVTKQKKSTKPKQQSELLSDAVLLLGFVDAPTELKTQPPERKPKGQQRLILPPAQSQKNGFKKIKKRSKKPKRENERLIEQTVV</sequence>
<evidence type="ECO:0000256" key="2">
    <source>
        <dbReference type="PROSITE-ProRule" id="PRU00076"/>
    </source>
</evidence>
<keyword evidence="7" id="KW-1185">Reference proteome</keyword>
<reference evidence="6" key="1">
    <citation type="submission" date="2021-02" db="EMBL/GenBank/DDBJ databases">
        <authorList>
            <person name="Nowell W R."/>
        </authorList>
    </citation>
    <scope>NUCLEOTIDE SEQUENCE</scope>
</reference>
<feature type="domain" description="EGF-like" evidence="5">
    <location>
        <begin position="2886"/>
        <end position="2928"/>
    </location>
</feature>
<evidence type="ECO:0000313" key="7">
    <source>
        <dbReference type="Proteomes" id="UP000663829"/>
    </source>
</evidence>
<feature type="disulfide bond" evidence="2">
    <location>
        <begin position="2956"/>
        <end position="2965"/>
    </location>
</feature>
<evidence type="ECO:0000256" key="4">
    <source>
        <dbReference type="SAM" id="Phobius"/>
    </source>
</evidence>
<feature type="compositionally biased region" description="Basic residues" evidence="3">
    <location>
        <begin position="3064"/>
        <end position="3076"/>
    </location>
</feature>
<dbReference type="PROSITE" id="PS50026">
    <property type="entry name" value="EGF_3"/>
    <property type="match status" value="2"/>
</dbReference>
<feature type="region of interest" description="Disordered" evidence="3">
    <location>
        <begin position="3038"/>
        <end position="3088"/>
    </location>
</feature>
<evidence type="ECO:0000313" key="6">
    <source>
        <dbReference type="EMBL" id="CAF0798745.1"/>
    </source>
</evidence>
<feature type="region of interest" description="Disordered" evidence="3">
    <location>
        <begin position="979"/>
        <end position="999"/>
    </location>
</feature>
<keyword evidence="2" id="KW-0245">EGF-like domain</keyword>
<feature type="transmembrane region" description="Helical" evidence="4">
    <location>
        <begin position="2982"/>
        <end position="3006"/>
    </location>
</feature>
<dbReference type="PANTHER" id="PTHR24044">
    <property type="entry name" value="NOTCH LIGAND FAMILY MEMBER"/>
    <property type="match status" value="1"/>
</dbReference>
<dbReference type="InterPro" id="IPR000152">
    <property type="entry name" value="EGF-type_Asp/Asn_hydroxyl_site"/>
</dbReference>
<dbReference type="InterPro" id="IPR000742">
    <property type="entry name" value="EGF"/>
</dbReference>
<dbReference type="PROSITE" id="PS01186">
    <property type="entry name" value="EGF_2"/>
    <property type="match status" value="2"/>
</dbReference>
<accession>A0A813SPK6</accession>
<dbReference type="GO" id="GO:0005509">
    <property type="term" value="F:calcium ion binding"/>
    <property type="evidence" value="ECO:0007669"/>
    <property type="project" value="InterPro"/>
</dbReference>
<feature type="region of interest" description="Disordered" evidence="3">
    <location>
        <begin position="1470"/>
        <end position="1492"/>
    </location>
</feature>
<proteinExistence type="predicted"/>
<evidence type="ECO:0000259" key="5">
    <source>
        <dbReference type="PROSITE" id="PS50026"/>
    </source>
</evidence>
<dbReference type="SMART" id="SM00179">
    <property type="entry name" value="EGF_CA"/>
    <property type="match status" value="1"/>
</dbReference>
<dbReference type="EMBL" id="CAJNOQ010000418">
    <property type="protein sequence ID" value="CAF0798745.1"/>
    <property type="molecule type" value="Genomic_DNA"/>
</dbReference>
<dbReference type="SMART" id="SM00181">
    <property type="entry name" value="EGF"/>
    <property type="match status" value="3"/>
</dbReference>
<keyword evidence="1 2" id="KW-1015">Disulfide bond</keyword>
<evidence type="ECO:0000256" key="1">
    <source>
        <dbReference type="ARBA" id="ARBA00023157"/>
    </source>
</evidence>
<feature type="region of interest" description="Disordered" evidence="3">
    <location>
        <begin position="1411"/>
        <end position="1431"/>
    </location>
</feature>
<name>A0A813SPK6_9BILA</name>
<dbReference type="InterPro" id="IPR050906">
    <property type="entry name" value="Notch_signaling"/>
</dbReference>
<keyword evidence="4" id="KW-1133">Transmembrane helix</keyword>
<dbReference type="InterPro" id="IPR018097">
    <property type="entry name" value="EGF_Ca-bd_CS"/>
</dbReference>
<dbReference type="PROSITE" id="PS00010">
    <property type="entry name" value="ASX_HYDROXYL"/>
    <property type="match status" value="1"/>
</dbReference>
<dbReference type="SUPFAM" id="SSF57196">
    <property type="entry name" value="EGF/Laminin"/>
    <property type="match status" value="2"/>
</dbReference>